<dbReference type="OrthoDB" id="9811332at2"/>
<dbReference type="KEGG" id="oca:OCAR_4559"/>
<gene>
    <name evidence="1" type="ordered locus">OCA5_c33850</name>
</gene>
<dbReference type="Gene3D" id="3.40.50.150">
    <property type="entry name" value="Vaccinia Virus protein VP39"/>
    <property type="match status" value="1"/>
</dbReference>
<proteinExistence type="predicted"/>
<dbReference type="PATRIC" id="fig|504832.7.peg.3555"/>
<evidence type="ECO:0000313" key="1">
    <source>
        <dbReference type="EMBL" id="AEI08058.1"/>
    </source>
</evidence>
<sequence>MRVVQDDVDSIIKAHMMTRLTEILNDAQTSLRVNAAWDQVSADFADAYKHIPRRYMQRTELSFHPYVKLLGYLCLETSELPGDVVEIGVWKGKSLTFMRSLTSAPAKVIGVDPCALPGQSEELDYFQQQLFPSCSLIKKPSELAIQDVTNLSQSFKILHIDGGHVAENVFMDFLIYEHFVVPGGYVVFDDYGDHAYSPDVGPAVDDLREKGCFSNYEVLGQPPEYENSFVLKKHAGA</sequence>
<organism evidence="1 2">
    <name type="scientific">Afipia carboxidovorans (strain ATCC 49405 / DSM 1227 / KCTC 32145 / OM5)</name>
    <name type="common">Oligotropha carboxidovorans</name>
    <dbReference type="NCBI Taxonomy" id="504832"/>
    <lineage>
        <taxon>Bacteria</taxon>
        <taxon>Pseudomonadati</taxon>
        <taxon>Pseudomonadota</taxon>
        <taxon>Alphaproteobacteria</taxon>
        <taxon>Hyphomicrobiales</taxon>
        <taxon>Nitrobacteraceae</taxon>
        <taxon>Afipia</taxon>
    </lineage>
</organism>
<dbReference type="eggNOG" id="ENOG5033VWQ">
    <property type="taxonomic scope" value="Bacteria"/>
</dbReference>
<accession>B6JCX4</accession>
<dbReference type="STRING" id="504832.OCA5_c33850"/>
<dbReference type="Proteomes" id="UP000007730">
    <property type="component" value="Chromosome"/>
</dbReference>
<dbReference type="KEGG" id="ocg:OCA5_c33850"/>
<dbReference type="AlphaFoldDB" id="B6JCX4"/>
<dbReference type="InterPro" id="IPR029063">
    <property type="entry name" value="SAM-dependent_MTases_sf"/>
</dbReference>
<dbReference type="HOGENOM" id="CLU_1234041_0_0_5"/>
<dbReference type="SUPFAM" id="SSF53335">
    <property type="entry name" value="S-adenosyl-L-methionine-dependent methyltransferases"/>
    <property type="match status" value="1"/>
</dbReference>
<dbReference type="EMBL" id="CP002826">
    <property type="protein sequence ID" value="AEI08058.1"/>
    <property type="molecule type" value="Genomic_DNA"/>
</dbReference>
<reference evidence="1 2" key="1">
    <citation type="journal article" date="2011" name="J. Bacteriol.">
        <title>Complete genome sequences of the chemolithoautotrophic Oligotropha carboxidovorans strains OM4 and OM5.</title>
        <authorList>
            <person name="Volland S."/>
            <person name="Rachinger M."/>
            <person name="Strittmatter A."/>
            <person name="Daniel R."/>
            <person name="Gottschalk G."/>
            <person name="Meyer O."/>
        </authorList>
    </citation>
    <scope>NUCLEOTIDE SEQUENCE [LARGE SCALE GENOMIC DNA]</scope>
    <source>
        <strain evidence="2">ATCC 49405 / DSM 1227 / KCTC 32145 / OM5</strain>
    </source>
</reference>
<dbReference type="Pfam" id="PF13578">
    <property type="entry name" value="Methyltransf_24"/>
    <property type="match status" value="1"/>
</dbReference>
<evidence type="ECO:0000313" key="2">
    <source>
        <dbReference type="Proteomes" id="UP000007730"/>
    </source>
</evidence>
<keyword evidence="2" id="KW-1185">Reference proteome</keyword>
<name>B6JCX4_AFIC5</name>
<protein>
    <recommendedName>
        <fullName evidence="3">Methyltransferase</fullName>
    </recommendedName>
</protein>
<evidence type="ECO:0008006" key="3">
    <source>
        <dbReference type="Google" id="ProtNLM"/>
    </source>
</evidence>